<accession>A0ABR1EDI5</accession>
<dbReference type="Proteomes" id="UP001303046">
    <property type="component" value="Unassembled WGS sequence"/>
</dbReference>
<evidence type="ECO:0000313" key="2">
    <source>
        <dbReference type="Proteomes" id="UP001303046"/>
    </source>
</evidence>
<gene>
    <name evidence="1" type="primary">Necator_chrX.g22133</name>
    <name evidence="1" type="ORF">RB195_021972</name>
</gene>
<proteinExistence type="predicted"/>
<name>A0ABR1EDI5_NECAM</name>
<keyword evidence="2" id="KW-1185">Reference proteome</keyword>
<sequence>MTPYTDTPRETRTTPNSWFAAFKTNHRRHQLSSKETKLFTSKAQRRRKTPTLKLQLNYVPLSNIRKSRAIWDLDFDNCPVLLSLMVQFQKRSREVSHQSKVNMENLKADECRKKFRKRKSVDIGLRTKRRVDRADSFTECIQDADKKTLPILAPRKKITFASAKTNPRAVLYV</sequence>
<comment type="caution">
    <text evidence="1">The sequence shown here is derived from an EMBL/GenBank/DDBJ whole genome shotgun (WGS) entry which is preliminary data.</text>
</comment>
<organism evidence="1 2">
    <name type="scientific">Necator americanus</name>
    <name type="common">Human hookworm</name>
    <dbReference type="NCBI Taxonomy" id="51031"/>
    <lineage>
        <taxon>Eukaryota</taxon>
        <taxon>Metazoa</taxon>
        <taxon>Ecdysozoa</taxon>
        <taxon>Nematoda</taxon>
        <taxon>Chromadorea</taxon>
        <taxon>Rhabditida</taxon>
        <taxon>Rhabditina</taxon>
        <taxon>Rhabditomorpha</taxon>
        <taxon>Strongyloidea</taxon>
        <taxon>Ancylostomatidae</taxon>
        <taxon>Bunostominae</taxon>
        <taxon>Necator</taxon>
    </lineage>
</organism>
<reference evidence="1 2" key="1">
    <citation type="submission" date="2023-08" db="EMBL/GenBank/DDBJ databases">
        <title>A Necator americanus chromosomal reference genome.</title>
        <authorList>
            <person name="Ilik V."/>
            <person name="Petrzelkova K.J."/>
            <person name="Pardy F."/>
            <person name="Fuh T."/>
            <person name="Niatou-Singa F.S."/>
            <person name="Gouil Q."/>
            <person name="Baker L."/>
            <person name="Ritchie M.E."/>
            <person name="Jex A.R."/>
            <person name="Gazzola D."/>
            <person name="Li H."/>
            <person name="Toshio Fujiwara R."/>
            <person name="Zhan B."/>
            <person name="Aroian R.V."/>
            <person name="Pafco B."/>
            <person name="Schwarz E.M."/>
        </authorList>
    </citation>
    <scope>NUCLEOTIDE SEQUENCE [LARGE SCALE GENOMIC DNA]</scope>
    <source>
        <strain evidence="1 2">Aroian</strain>
        <tissue evidence="1">Whole animal</tissue>
    </source>
</reference>
<dbReference type="EMBL" id="JAVFWL010000006">
    <property type="protein sequence ID" value="KAK6760716.1"/>
    <property type="molecule type" value="Genomic_DNA"/>
</dbReference>
<evidence type="ECO:0000313" key="1">
    <source>
        <dbReference type="EMBL" id="KAK6760716.1"/>
    </source>
</evidence>
<protein>
    <recommendedName>
        <fullName evidence="3">HTH CENPB-type domain-containing protein</fullName>
    </recommendedName>
</protein>
<evidence type="ECO:0008006" key="3">
    <source>
        <dbReference type="Google" id="ProtNLM"/>
    </source>
</evidence>